<dbReference type="GO" id="GO:0019698">
    <property type="term" value="P:D-galacturonate catabolic process"/>
    <property type="evidence" value="ECO:0007669"/>
    <property type="project" value="TreeGrafter"/>
</dbReference>
<feature type="domain" description="Mannitol dehydrogenase N-terminal" evidence="3">
    <location>
        <begin position="22"/>
        <end position="259"/>
    </location>
</feature>
<dbReference type="InterPro" id="IPR013131">
    <property type="entry name" value="Mannitol_DH_N"/>
</dbReference>
<evidence type="ECO:0000313" key="7">
    <source>
        <dbReference type="Proteomes" id="UP000184120"/>
    </source>
</evidence>
<dbReference type="SUPFAM" id="SSF51735">
    <property type="entry name" value="NAD(P)-binding Rossmann-fold domains"/>
    <property type="match status" value="1"/>
</dbReference>
<evidence type="ECO:0000259" key="3">
    <source>
        <dbReference type="Pfam" id="PF01232"/>
    </source>
</evidence>
<dbReference type="Gene3D" id="3.40.50.720">
    <property type="entry name" value="NAD(P)-binding Rossmann-like Domain"/>
    <property type="match status" value="1"/>
</dbReference>
<dbReference type="PANTHER" id="PTHR30524">
    <property type="entry name" value="MANNITOL-1-PHOSPHATE 5-DEHYDROGENASE"/>
    <property type="match status" value="1"/>
</dbReference>
<dbReference type="InterPro" id="IPR008927">
    <property type="entry name" value="6-PGluconate_DH-like_C_sf"/>
</dbReference>
<dbReference type="InterPro" id="IPR036291">
    <property type="entry name" value="NAD(P)-bd_dom_sf"/>
</dbReference>
<dbReference type="Proteomes" id="UP000650994">
    <property type="component" value="Unassembled WGS sequence"/>
</dbReference>
<sequence length="486" mass="56004">MNKLEINLTREIINSKEELPIKVIQFGGGNFMRAFTDYVIDKLNKDANFNAGIANIKVTPSGSSFNTFEEQDNLYTLFTRGIKKGQTIEHKQIISAIQKSINPYEDYQSFIDLAKEEELQFIFSNTTEAGIVFDDSENELGNNVHKNFPAKVTALLYKRFQHFNGNPEKGLTIIPCELIENNAIILKGYILDYAKLWKLEPEFSTWIENSNSFHNTLVDRIVPGFPKDDLINYTNQLDYKDELIVVAEAFLFWAIEGNKDLLDKIPFNEANEQILVVNDIQPYRLSKVRILNGAHTAMVPFSIMLGIDTVKNAIDNTISGNFVKEIVYNEIIPILNLPKAELEEYAEDVFDRFRNPFIKHHLSSIALNSISKFKVRVLPTLLEYVEKFNQLPKNITFAFACLLRFYKGNWNNEVLPVNDDIEITNEFEKIWKSTNYNEISTLILQNKTFWDQDLTKVENLVDEISKALELIDKQGIEKAYSIYLQS</sequence>
<dbReference type="PRINTS" id="PR00084">
    <property type="entry name" value="MTLDHDRGNASE"/>
</dbReference>
<name>A0A1M7C2T4_9FLAO</name>
<dbReference type="NCBIfam" id="NF002969">
    <property type="entry name" value="PRK03643.1"/>
    <property type="match status" value="1"/>
</dbReference>
<reference evidence="6" key="2">
    <citation type="submission" date="2016-11" db="EMBL/GenBank/DDBJ databases">
        <authorList>
            <person name="Jaros S."/>
            <person name="Januszkiewicz K."/>
            <person name="Wedrychowicz H."/>
        </authorList>
    </citation>
    <scope>NUCLEOTIDE SEQUENCE [LARGE SCALE GENOMIC DNA]</scope>
    <source>
        <strain evidence="6">DSM 27989</strain>
    </source>
</reference>
<evidence type="ECO:0000259" key="4">
    <source>
        <dbReference type="Pfam" id="PF08125"/>
    </source>
</evidence>
<keyword evidence="2" id="KW-0520">NAD</keyword>
<dbReference type="InterPro" id="IPR013328">
    <property type="entry name" value="6PGD_dom2"/>
</dbReference>
<dbReference type="SUPFAM" id="SSF48179">
    <property type="entry name" value="6-phosphogluconate dehydrogenase C-terminal domain-like"/>
    <property type="match status" value="1"/>
</dbReference>
<evidence type="ECO:0000256" key="2">
    <source>
        <dbReference type="ARBA" id="ARBA00023027"/>
    </source>
</evidence>
<evidence type="ECO:0000256" key="1">
    <source>
        <dbReference type="ARBA" id="ARBA00023002"/>
    </source>
</evidence>
<accession>A0A1M7C2T4</accession>
<evidence type="ECO:0000313" key="6">
    <source>
        <dbReference type="EMBL" id="SHL61456.1"/>
    </source>
</evidence>
<dbReference type="GO" id="GO:0005829">
    <property type="term" value="C:cytosol"/>
    <property type="evidence" value="ECO:0007669"/>
    <property type="project" value="TreeGrafter"/>
</dbReference>
<dbReference type="EMBL" id="FRBH01000012">
    <property type="protein sequence ID" value="SHL61456.1"/>
    <property type="molecule type" value="Genomic_DNA"/>
</dbReference>
<dbReference type="GO" id="GO:0009026">
    <property type="term" value="F:tagaturonate reductase activity"/>
    <property type="evidence" value="ECO:0007669"/>
    <property type="project" value="TreeGrafter"/>
</dbReference>
<dbReference type="GO" id="GO:0019592">
    <property type="term" value="P:mannitol catabolic process"/>
    <property type="evidence" value="ECO:0007669"/>
    <property type="project" value="TreeGrafter"/>
</dbReference>
<evidence type="ECO:0000313" key="5">
    <source>
        <dbReference type="EMBL" id="GGF05786.1"/>
    </source>
</evidence>
<gene>
    <name evidence="5" type="primary">uxaB</name>
    <name evidence="5" type="ORF">GCM10010984_23830</name>
    <name evidence="6" type="ORF">SAMN05443634_11264</name>
</gene>
<dbReference type="STRING" id="1434701.SAMN05443634_11264"/>
<reference evidence="7" key="3">
    <citation type="submission" date="2016-11" db="EMBL/GenBank/DDBJ databases">
        <authorList>
            <person name="Varghese N."/>
            <person name="Submissions S."/>
        </authorList>
    </citation>
    <scope>NUCLEOTIDE SEQUENCE [LARGE SCALE GENOMIC DNA]</scope>
    <source>
        <strain evidence="7">DSM 27989</strain>
    </source>
</reference>
<dbReference type="Pfam" id="PF08125">
    <property type="entry name" value="Mannitol_dh_C"/>
    <property type="match status" value="1"/>
</dbReference>
<proteinExistence type="predicted"/>
<dbReference type="EMBL" id="BMFL01000016">
    <property type="protein sequence ID" value="GGF05786.1"/>
    <property type="molecule type" value="Genomic_DNA"/>
</dbReference>
<protein>
    <submittedName>
        <fullName evidence="5">Altronate oxidoreductase</fullName>
    </submittedName>
    <submittedName>
        <fullName evidence="6">Tagaturonate reductase</fullName>
    </submittedName>
</protein>
<reference evidence="8" key="4">
    <citation type="journal article" date="2019" name="Int. J. Syst. Evol. Microbiol.">
        <title>The Global Catalogue of Microorganisms (GCM) 10K type strain sequencing project: providing services to taxonomists for standard genome sequencing and annotation.</title>
        <authorList>
            <consortium name="The Broad Institute Genomics Platform"/>
            <consortium name="The Broad Institute Genome Sequencing Center for Infectious Disease"/>
            <person name="Wu L."/>
            <person name="Ma J."/>
        </authorList>
    </citation>
    <scope>NUCLEOTIDE SEQUENCE [LARGE SCALE GENOMIC DNA]</scope>
    <source>
        <strain evidence="8">CGMCC 1.12707</strain>
    </source>
</reference>
<organism evidence="6 7">
    <name type="scientific">Chishuiella changwenlii</name>
    <dbReference type="NCBI Taxonomy" id="1434701"/>
    <lineage>
        <taxon>Bacteria</taxon>
        <taxon>Pseudomonadati</taxon>
        <taxon>Bacteroidota</taxon>
        <taxon>Flavobacteriia</taxon>
        <taxon>Flavobacteriales</taxon>
        <taxon>Weeksellaceae</taxon>
        <taxon>Chishuiella</taxon>
    </lineage>
</organism>
<dbReference type="InterPro" id="IPR000669">
    <property type="entry name" value="Mannitol_DH"/>
</dbReference>
<keyword evidence="1" id="KW-0560">Oxidoreductase</keyword>
<evidence type="ECO:0000313" key="8">
    <source>
        <dbReference type="Proteomes" id="UP000650994"/>
    </source>
</evidence>
<reference evidence="5" key="5">
    <citation type="submission" date="2024-05" db="EMBL/GenBank/DDBJ databases">
        <authorList>
            <person name="Sun Q."/>
            <person name="Zhou Y."/>
        </authorList>
    </citation>
    <scope>NUCLEOTIDE SEQUENCE</scope>
    <source>
        <strain evidence="5">CGMCC 1.12707</strain>
    </source>
</reference>
<dbReference type="AlphaFoldDB" id="A0A1M7C2T4"/>
<keyword evidence="8" id="KW-1185">Reference proteome</keyword>
<dbReference type="Gene3D" id="1.10.1040.10">
    <property type="entry name" value="N-(1-d-carboxylethyl)-l-norvaline Dehydrogenase, domain 2"/>
    <property type="match status" value="1"/>
</dbReference>
<dbReference type="PANTHER" id="PTHR30524:SF0">
    <property type="entry name" value="ALTRONATE OXIDOREDUCTASE-RELATED"/>
    <property type="match status" value="1"/>
</dbReference>
<dbReference type="Proteomes" id="UP000184120">
    <property type="component" value="Unassembled WGS sequence"/>
</dbReference>
<reference evidence="5" key="1">
    <citation type="journal article" date="2014" name="Int. J. Syst. Evol. Microbiol.">
        <title>Complete genome of a new Firmicutes species belonging to the dominant human colonic microbiota ('Ruminococcus bicirculans') reveals two chromosomes and a selective capacity to utilize plant glucans.</title>
        <authorList>
            <consortium name="NISC Comparative Sequencing Program"/>
            <person name="Wegmann U."/>
            <person name="Louis P."/>
            <person name="Goesmann A."/>
            <person name="Henrissat B."/>
            <person name="Duncan S.H."/>
            <person name="Flint H.J."/>
        </authorList>
    </citation>
    <scope>NUCLEOTIDE SEQUENCE</scope>
    <source>
        <strain evidence="5">CGMCC 1.12707</strain>
    </source>
</reference>
<dbReference type="GO" id="GO:0008926">
    <property type="term" value="F:mannitol-1-phosphate 5-dehydrogenase activity"/>
    <property type="evidence" value="ECO:0007669"/>
    <property type="project" value="TreeGrafter"/>
</dbReference>
<dbReference type="Pfam" id="PF01232">
    <property type="entry name" value="Mannitol_dh"/>
    <property type="match status" value="1"/>
</dbReference>
<feature type="domain" description="Mannitol dehydrogenase C-terminal" evidence="4">
    <location>
        <begin position="279"/>
        <end position="470"/>
    </location>
</feature>
<dbReference type="InterPro" id="IPR013118">
    <property type="entry name" value="Mannitol_DH_C"/>
</dbReference>